<dbReference type="Proteomes" id="UP000192582">
    <property type="component" value="Unassembled WGS sequence"/>
</dbReference>
<evidence type="ECO:0000313" key="3">
    <source>
        <dbReference type="Proteomes" id="UP000192582"/>
    </source>
</evidence>
<keyword evidence="3" id="KW-1185">Reference proteome</keyword>
<name>A0A1W1VDQ6_9DEIO</name>
<dbReference type="RefSeq" id="WP_084048588.1">
    <property type="nucleotide sequence ID" value="NZ_FWWU01000009.1"/>
</dbReference>
<dbReference type="InterPro" id="IPR010982">
    <property type="entry name" value="Lambda_DNA-bd_dom_sf"/>
</dbReference>
<dbReference type="OrthoDB" id="72729at2"/>
<dbReference type="EMBL" id="FWWU01000009">
    <property type="protein sequence ID" value="SMB91181.1"/>
    <property type="molecule type" value="Genomic_DNA"/>
</dbReference>
<dbReference type="GO" id="GO:0003677">
    <property type="term" value="F:DNA binding"/>
    <property type="evidence" value="ECO:0007669"/>
    <property type="project" value="InterPro"/>
</dbReference>
<dbReference type="SUPFAM" id="SSF47413">
    <property type="entry name" value="lambda repressor-like DNA-binding domains"/>
    <property type="match status" value="1"/>
</dbReference>
<protein>
    <recommendedName>
        <fullName evidence="1">HTH cro/C1-type domain-containing protein</fullName>
    </recommendedName>
</protein>
<dbReference type="InterPro" id="IPR001387">
    <property type="entry name" value="Cro/C1-type_HTH"/>
</dbReference>
<dbReference type="AlphaFoldDB" id="A0A1W1VDQ6"/>
<dbReference type="Pfam" id="PF13560">
    <property type="entry name" value="HTH_31"/>
    <property type="match status" value="1"/>
</dbReference>
<dbReference type="PROSITE" id="PS50943">
    <property type="entry name" value="HTH_CROC1"/>
    <property type="match status" value="1"/>
</dbReference>
<evidence type="ECO:0000313" key="2">
    <source>
        <dbReference type="EMBL" id="SMB91181.1"/>
    </source>
</evidence>
<dbReference type="CDD" id="cd00093">
    <property type="entry name" value="HTH_XRE"/>
    <property type="match status" value="1"/>
</dbReference>
<feature type="domain" description="HTH cro/C1-type" evidence="1">
    <location>
        <begin position="8"/>
        <end position="35"/>
    </location>
</feature>
<evidence type="ECO:0000259" key="1">
    <source>
        <dbReference type="PROSITE" id="PS50943"/>
    </source>
</evidence>
<dbReference type="STRING" id="695939.SAMN00790413_01025"/>
<organism evidence="2 3">
    <name type="scientific">Deinococcus hopiensis KR-140</name>
    <dbReference type="NCBI Taxonomy" id="695939"/>
    <lineage>
        <taxon>Bacteria</taxon>
        <taxon>Thermotogati</taxon>
        <taxon>Deinococcota</taxon>
        <taxon>Deinococci</taxon>
        <taxon>Deinococcales</taxon>
        <taxon>Deinococcaceae</taxon>
        <taxon>Deinococcus</taxon>
    </lineage>
</organism>
<accession>A0A1W1VDQ6</accession>
<sequence length="78" mass="8776">MEDLAEQLRQALKAKGITQVQLAEHLQTTQPVISRTLKASVVNDRSHWPAILELLGLELVLQPKLDTPIALAEELERR</sequence>
<reference evidence="2 3" key="1">
    <citation type="submission" date="2017-04" db="EMBL/GenBank/DDBJ databases">
        <authorList>
            <person name="Afonso C.L."/>
            <person name="Miller P.J."/>
            <person name="Scott M.A."/>
            <person name="Spackman E."/>
            <person name="Goraichik I."/>
            <person name="Dimitrov K.M."/>
            <person name="Suarez D.L."/>
            <person name="Swayne D.E."/>
        </authorList>
    </citation>
    <scope>NUCLEOTIDE SEQUENCE [LARGE SCALE GENOMIC DNA]</scope>
    <source>
        <strain evidence="2 3">KR-140</strain>
    </source>
</reference>
<gene>
    <name evidence="2" type="ORF">SAMN00790413_01025</name>
</gene>
<dbReference type="Gene3D" id="1.10.260.40">
    <property type="entry name" value="lambda repressor-like DNA-binding domains"/>
    <property type="match status" value="1"/>
</dbReference>
<proteinExistence type="predicted"/>